<organism evidence="7 8">
    <name type="scientific">Sporolactobacillus putidus</name>
    <dbReference type="NCBI Taxonomy" id="492735"/>
    <lineage>
        <taxon>Bacteria</taxon>
        <taxon>Bacillati</taxon>
        <taxon>Bacillota</taxon>
        <taxon>Bacilli</taxon>
        <taxon>Bacillales</taxon>
        <taxon>Sporolactobacillaceae</taxon>
        <taxon>Sporolactobacillus</taxon>
    </lineage>
</organism>
<feature type="domain" description="Cyclic nucleotide-binding" evidence="5">
    <location>
        <begin position="9"/>
        <end position="130"/>
    </location>
</feature>
<dbReference type="GO" id="GO:0003677">
    <property type="term" value="F:DNA binding"/>
    <property type="evidence" value="ECO:0007669"/>
    <property type="project" value="UniProtKB-KW"/>
</dbReference>
<dbReference type="InterPro" id="IPR050397">
    <property type="entry name" value="Env_Response_Regulators"/>
</dbReference>
<evidence type="ECO:0000256" key="4">
    <source>
        <dbReference type="ARBA" id="ARBA00023163"/>
    </source>
</evidence>
<dbReference type="PROSITE" id="PS51063">
    <property type="entry name" value="HTH_CRP_2"/>
    <property type="match status" value="1"/>
</dbReference>
<keyword evidence="8" id="KW-1185">Reference proteome</keyword>
<dbReference type="PRINTS" id="PR00034">
    <property type="entry name" value="HTHCRP"/>
</dbReference>
<dbReference type="GO" id="GO:0003700">
    <property type="term" value="F:DNA-binding transcription factor activity"/>
    <property type="evidence" value="ECO:0007669"/>
    <property type="project" value="TreeGrafter"/>
</dbReference>
<dbReference type="SMART" id="SM00419">
    <property type="entry name" value="HTH_CRP"/>
    <property type="match status" value="1"/>
</dbReference>
<sequence length="222" mass="25640">MSVLRAEGWLKDQHESVLRQIESRGRLRSYQAKTLVFLKGKSLTHYFFVVKGLVAVYRQNSEGKRWIASLIGEGTFFPHIGFDRPSAVYPANAETLTECTFLIVHRKDMVCLMREYPSLQEHLTQFLSEKNQELMTRCSDSLLESAAHRLAQLLKQLALQSEAQAEDGWYLISDTLTEENMADYIGVTQETVSRIMSRFYQGNKVKRVGRKKIYVNPEQLDR</sequence>
<evidence type="ECO:0000256" key="3">
    <source>
        <dbReference type="ARBA" id="ARBA00023159"/>
    </source>
</evidence>
<dbReference type="Pfam" id="PF13545">
    <property type="entry name" value="HTH_Crp_2"/>
    <property type="match status" value="1"/>
</dbReference>
<dbReference type="Proteomes" id="UP000654670">
    <property type="component" value="Unassembled WGS sequence"/>
</dbReference>
<dbReference type="RefSeq" id="WP_188801400.1">
    <property type="nucleotide sequence ID" value="NZ_BMOK01000001.1"/>
</dbReference>
<keyword evidence="2" id="KW-0238">DNA-binding</keyword>
<evidence type="ECO:0000259" key="6">
    <source>
        <dbReference type="PROSITE" id="PS51063"/>
    </source>
</evidence>
<protein>
    <recommendedName>
        <fullName evidence="9">Crp/Fnr family transcriptional regulator</fullName>
    </recommendedName>
</protein>
<keyword evidence="3" id="KW-0010">Activator</keyword>
<dbReference type="InterPro" id="IPR018490">
    <property type="entry name" value="cNMP-bd_dom_sf"/>
</dbReference>
<dbReference type="SUPFAM" id="SSF51206">
    <property type="entry name" value="cAMP-binding domain-like"/>
    <property type="match status" value="1"/>
</dbReference>
<dbReference type="PANTHER" id="PTHR24567:SF26">
    <property type="entry name" value="REGULATORY PROTEIN YEIL"/>
    <property type="match status" value="1"/>
</dbReference>
<reference evidence="7" key="2">
    <citation type="submission" date="2020-09" db="EMBL/GenBank/DDBJ databases">
        <authorList>
            <person name="Sun Q."/>
            <person name="Ohkuma M."/>
        </authorList>
    </citation>
    <scope>NUCLEOTIDE SEQUENCE</scope>
    <source>
        <strain evidence="7">JCM 15325</strain>
    </source>
</reference>
<evidence type="ECO:0000313" key="7">
    <source>
        <dbReference type="EMBL" id="GGL43455.1"/>
    </source>
</evidence>
<evidence type="ECO:0000259" key="5">
    <source>
        <dbReference type="PROSITE" id="PS50042"/>
    </source>
</evidence>
<dbReference type="Gene3D" id="2.60.120.10">
    <property type="entry name" value="Jelly Rolls"/>
    <property type="match status" value="1"/>
</dbReference>
<dbReference type="InterPro" id="IPR036390">
    <property type="entry name" value="WH_DNA-bd_sf"/>
</dbReference>
<evidence type="ECO:0000256" key="2">
    <source>
        <dbReference type="ARBA" id="ARBA00023125"/>
    </source>
</evidence>
<accession>A0A917RZ47</accession>
<dbReference type="SUPFAM" id="SSF46785">
    <property type="entry name" value="Winged helix' DNA-binding domain"/>
    <property type="match status" value="1"/>
</dbReference>
<evidence type="ECO:0000256" key="1">
    <source>
        <dbReference type="ARBA" id="ARBA00023015"/>
    </source>
</evidence>
<proteinExistence type="predicted"/>
<comment type="caution">
    <text evidence="7">The sequence shown here is derived from an EMBL/GenBank/DDBJ whole genome shotgun (WGS) entry which is preliminary data.</text>
</comment>
<name>A0A917RZ47_9BACL</name>
<evidence type="ECO:0000313" key="8">
    <source>
        <dbReference type="Proteomes" id="UP000654670"/>
    </source>
</evidence>
<gene>
    <name evidence="7" type="ORF">GCM10007968_04230</name>
</gene>
<dbReference type="EMBL" id="BMOK01000001">
    <property type="protein sequence ID" value="GGL43455.1"/>
    <property type="molecule type" value="Genomic_DNA"/>
</dbReference>
<evidence type="ECO:0008006" key="9">
    <source>
        <dbReference type="Google" id="ProtNLM"/>
    </source>
</evidence>
<dbReference type="InterPro" id="IPR000595">
    <property type="entry name" value="cNMP-bd_dom"/>
</dbReference>
<dbReference type="SMART" id="SM00100">
    <property type="entry name" value="cNMP"/>
    <property type="match status" value="1"/>
</dbReference>
<dbReference type="InterPro" id="IPR012318">
    <property type="entry name" value="HTH_CRP"/>
</dbReference>
<feature type="domain" description="HTH crp-type" evidence="6">
    <location>
        <begin position="144"/>
        <end position="219"/>
    </location>
</feature>
<dbReference type="CDD" id="cd00038">
    <property type="entry name" value="CAP_ED"/>
    <property type="match status" value="1"/>
</dbReference>
<dbReference type="InterPro" id="IPR014710">
    <property type="entry name" value="RmlC-like_jellyroll"/>
</dbReference>
<reference evidence="7" key="1">
    <citation type="journal article" date="2014" name="Int. J. Syst. Evol. Microbiol.">
        <title>Complete genome sequence of Corynebacterium casei LMG S-19264T (=DSM 44701T), isolated from a smear-ripened cheese.</title>
        <authorList>
            <consortium name="US DOE Joint Genome Institute (JGI-PGF)"/>
            <person name="Walter F."/>
            <person name="Albersmeier A."/>
            <person name="Kalinowski J."/>
            <person name="Ruckert C."/>
        </authorList>
    </citation>
    <scope>NUCLEOTIDE SEQUENCE</scope>
    <source>
        <strain evidence="7">JCM 15325</strain>
    </source>
</reference>
<keyword evidence="4" id="KW-0804">Transcription</keyword>
<dbReference type="Pfam" id="PF00027">
    <property type="entry name" value="cNMP_binding"/>
    <property type="match status" value="1"/>
</dbReference>
<keyword evidence="1" id="KW-0805">Transcription regulation</keyword>
<dbReference type="AlphaFoldDB" id="A0A917RZ47"/>
<dbReference type="PROSITE" id="PS50042">
    <property type="entry name" value="CNMP_BINDING_3"/>
    <property type="match status" value="1"/>
</dbReference>
<dbReference type="GO" id="GO:0005829">
    <property type="term" value="C:cytosol"/>
    <property type="evidence" value="ECO:0007669"/>
    <property type="project" value="TreeGrafter"/>
</dbReference>
<dbReference type="CDD" id="cd00092">
    <property type="entry name" value="HTH_CRP"/>
    <property type="match status" value="1"/>
</dbReference>
<dbReference type="PANTHER" id="PTHR24567">
    <property type="entry name" value="CRP FAMILY TRANSCRIPTIONAL REGULATORY PROTEIN"/>
    <property type="match status" value="1"/>
</dbReference>